<sequence>MDSLALRKRSGKGVGDGKTKDSGDAVATSSEPGGREVDTGAQGTQVPALDDAAEATTGSGAMGTESAVNPFWSQRAQEETQLRRMRPDFLGEAEISDHQPEPSTPSTELRRPEETAMEPTGAVRTTVSQPARSETPASEPSGLSLGERQVLREMKQILESVVQRNEERTSQNEVLRQRLEKLEDDKVGSQDAWRSAASGGVPEGFEATVGEGEQVQGWGEGELGRFIPPHPNAEHPTSRSDPMPNPGALQVSSVEYQRVFEKGYNAAKEALEIERNWDLAMSPPSVRDLQGGSGFDHVGCASEGNGDPWKGWDWTDLGGHTGGRDPFAPGDKTFWTLPALGDPDLPSAATRAADWLAQIRPLLYDLSELSQVWWQRVEWEAQVLYDRWFQATAIEKGAITSQLSPELSHMRFRRLESRAYGMLQAAVPAVIRDELLASRSLRCVGLLFQVLKLYGPGGLQERAQVLGELTSLGTAKTAGEAVQALRTWSRCYARARTMSVVVPDPALILRGVDTLGEQLLRKPVHAQVAFRISTARNLLRLDHNPTMSSVVEFMRILQSEWEQVAVSGAEPTQGGGTDGKGNKGKGKTQDASAESTGKGASSRTQAESQSATKGSSTLGGPSAKAASAQPGSGVPEEDESDQRDHCLEIQARDEGTEDVKSAWGSEKKLMKWLREFARKRVHESQPERAQGSGQDEVPSVWAWPEIRDRLAMRGGSPRESSLILGTSDLERREVEGEERVALQALTREEEEFRKHCDEGERKEEGDEDDGGGIGAIENPEPLILEDPTPEGEEEEERMTPEEFANLQKEQEEEWRAIAEGLQKPVKLHNLLFTEPLASKRGAEVLRAVQRIHARISLLNLAVRRVHSDGGREFANAAFRGWCASRDIHPTYSPPSDPKANGRIEGTVGQVKAGIRALLRAQPGIGREHWPSALRQYTAQRFWMSMQTLGGPGPKRKLPPFGASVVVQSRNWSRKTPYAPRAIRGEVLCPAANISGCTVIKLPPLPGQAGCRFHVAPVVYEGVKDPPDFEAAEGQPVSPPRRRVVGKRPVEARVSVDTGGESELQKGFGAVDDHDAVQSNSEWLVHQVPREKEENESSEGERDPSVFNMWSEAQRKLSVEESETRAEAFLKSDQRIDREEGGPGSWASVRVTSGFASEIHRDNNEKGSFNLLIPVSRFVKFGVKRLLGGWLGEAQTWTGLYADHDPDDPGSGGVGRKDEKALDPETQAWQAEPAQVLQTVAVSHAEVLKHVEEWRGPACEELGSIFDIHRTLRKITNEDVTAFKEAGDVIEYLPAKALFQIKAGAGRKKVRVVACGNFAEDAGSKSKEKRFQNYAGGADTLGLRCHMKFAGARATTHGWVTSGGDIRTAFLLAPLVQPGHRKILRPPHTLVKAGIVDPNELWLVTGAIYGLQESPAAWATHRDSVIPTIEIRLKGQSMYLQRSQADANMWMLRCPQTQELLALLSVYVDDLLLSADAEVSAAVWEAIQSTWKISTPVYATAKDGLKFCGFELHQDDTGLRVSQQSYIRSLLDKYPNIQGEVSVPYAKEFENQEIKPTASIERIRYAQALVGEILWVATRSRPDLSFAVSRIGQLITKDTEQAIQRAEDAVRYLRHSIHYELRYGSPGDGRGPGDLLPVDRGDNLVEVFADASFCPGTDKSQTGLVILWGNSPIAWLSLRQPCASLSTAEAELQASLDGMTLAYGLLPLLKELSGEDQKALLYNDNQGACTVMNMPQGTWRTRHLRLKAAWFFEQLEHAKFRVYHVPGQFMLGDLCTKPLQGVRVRDLLHLMQMRIEPSGPDGGESDDKRKALISPVSGPSTGTGGVVSGGAVKALRMLSVASLLREATSKLVRVQVELDDYSEDTSVVETLKLVACLVAVFGALALLAWSCKRDREEEAPRIRAMRGVDEDTMSEWSMIDTRSELRAEQGFGETVGEEAGGLRHRRSGERNYGCGSRSLAVPASQIPKGPEVNPDDDVSNYGCGSRSLAASASDDPKGALTPDDIGAEAGAPTPPDPHDPGEESENHEALPTAADLPDEVCDSKTPFEAANVQHQNERERVVVYPGWTLRVPPRFVWQDQIPEWGGPEGLFHQNIPATVRNDMWYLDHRRSVLVRFHARPRRKMYVPSATGIPTTLQWQSLTGRRRTLAKFATSTARESIEDDFTDLRPLPARYLKDSWTGRTEFEISVQAARVS</sequence>
<name>A0A812IS26_9DINO</name>
<keyword evidence="1" id="KW-0175">Coiled coil</keyword>
<feature type="coiled-coil region" evidence="1">
    <location>
        <begin position="165"/>
        <end position="192"/>
    </location>
</feature>
<keyword evidence="5" id="KW-1185">Reference proteome</keyword>
<dbReference type="GO" id="GO:0003676">
    <property type="term" value="F:nucleic acid binding"/>
    <property type="evidence" value="ECO:0007669"/>
    <property type="project" value="InterPro"/>
</dbReference>
<gene>
    <name evidence="4" type="primary">RE1</name>
    <name evidence="4" type="ORF">SNEC2469_LOCUS713</name>
</gene>
<dbReference type="GO" id="GO:0015074">
    <property type="term" value="P:DNA integration"/>
    <property type="evidence" value="ECO:0007669"/>
    <property type="project" value="InterPro"/>
</dbReference>
<feature type="compositionally biased region" description="Basic and acidic residues" evidence="2">
    <location>
        <begin position="76"/>
        <end position="100"/>
    </location>
</feature>
<feature type="compositionally biased region" description="Basic and acidic residues" evidence="2">
    <location>
        <begin position="1087"/>
        <end position="1103"/>
    </location>
</feature>
<evidence type="ECO:0000256" key="2">
    <source>
        <dbReference type="SAM" id="MobiDB-lite"/>
    </source>
</evidence>
<feature type="compositionally biased region" description="Basic and acidic residues" evidence="2">
    <location>
        <begin position="750"/>
        <end position="764"/>
    </location>
</feature>
<dbReference type="OrthoDB" id="442657at2759"/>
<feature type="domain" description="Integrase catalytic" evidence="3">
    <location>
        <begin position="785"/>
        <end position="961"/>
    </location>
</feature>
<dbReference type="InterPro" id="IPR013103">
    <property type="entry name" value="RVT_2"/>
</dbReference>
<dbReference type="Pfam" id="PF07727">
    <property type="entry name" value="RVT_2"/>
    <property type="match status" value="1"/>
</dbReference>
<dbReference type="EMBL" id="CAJNJA010004671">
    <property type="protein sequence ID" value="CAE7180963.1"/>
    <property type="molecule type" value="Genomic_DNA"/>
</dbReference>
<reference evidence="4" key="1">
    <citation type="submission" date="2021-02" db="EMBL/GenBank/DDBJ databases">
        <authorList>
            <person name="Dougan E. K."/>
            <person name="Rhodes N."/>
            <person name="Thang M."/>
            <person name="Chan C."/>
        </authorList>
    </citation>
    <scope>NUCLEOTIDE SEQUENCE</scope>
</reference>
<protein>
    <submittedName>
        <fullName evidence="4">RE1 protein</fullName>
    </submittedName>
</protein>
<feature type="region of interest" description="Disordered" evidence="2">
    <location>
        <begin position="1929"/>
        <end position="2028"/>
    </location>
</feature>
<comment type="caution">
    <text evidence="4">The sequence shown here is derived from an EMBL/GenBank/DDBJ whole genome shotgun (WGS) entry which is preliminary data.</text>
</comment>
<feature type="region of interest" description="Disordered" evidence="2">
    <location>
        <begin position="681"/>
        <end position="700"/>
    </location>
</feature>
<feature type="region of interest" description="Disordered" evidence="2">
    <location>
        <begin position="750"/>
        <end position="801"/>
    </location>
</feature>
<feature type="region of interest" description="Disordered" evidence="2">
    <location>
        <begin position="1201"/>
        <end position="1222"/>
    </location>
</feature>
<dbReference type="CDD" id="cd09272">
    <property type="entry name" value="RNase_HI_RT_Ty1"/>
    <property type="match status" value="1"/>
</dbReference>
<dbReference type="Gene3D" id="3.30.420.10">
    <property type="entry name" value="Ribonuclease H-like superfamily/Ribonuclease H"/>
    <property type="match status" value="1"/>
</dbReference>
<proteinExistence type="predicted"/>
<evidence type="ECO:0000313" key="5">
    <source>
        <dbReference type="Proteomes" id="UP000601435"/>
    </source>
</evidence>
<feature type="region of interest" description="Disordered" evidence="2">
    <location>
        <begin position="1796"/>
        <end position="1821"/>
    </location>
</feature>
<feature type="compositionally biased region" description="Acidic residues" evidence="2">
    <location>
        <begin position="787"/>
        <end position="796"/>
    </location>
</feature>
<dbReference type="PANTHER" id="PTHR11439">
    <property type="entry name" value="GAG-POL-RELATED RETROTRANSPOSON"/>
    <property type="match status" value="1"/>
</dbReference>
<feature type="region of interest" description="Disordered" evidence="2">
    <location>
        <begin position="1029"/>
        <end position="1107"/>
    </location>
</feature>
<feature type="compositionally biased region" description="Polar residues" evidence="2">
    <location>
        <begin position="591"/>
        <end position="619"/>
    </location>
</feature>
<evidence type="ECO:0000313" key="4">
    <source>
        <dbReference type="EMBL" id="CAE7180963.1"/>
    </source>
</evidence>
<evidence type="ECO:0000256" key="1">
    <source>
        <dbReference type="SAM" id="Coils"/>
    </source>
</evidence>
<dbReference type="PANTHER" id="PTHR11439:SF467">
    <property type="entry name" value="INTEGRASE CATALYTIC DOMAIN-CONTAINING PROTEIN"/>
    <property type="match status" value="1"/>
</dbReference>
<dbReference type="PROSITE" id="PS50994">
    <property type="entry name" value="INTEGRASE"/>
    <property type="match status" value="1"/>
</dbReference>
<feature type="compositionally biased region" description="Basic residues" evidence="2">
    <location>
        <begin position="1"/>
        <end position="11"/>
    </location>
</feature>
<feature type="region of interest" description="Disordered" evidence="2">
    <location>
        <begin position="1"/>
        <end position="149"/>
    </location>
</feature>
<organism evidence="4 5">
    <name type="scientific">Symbiodinium necroappetens</name>
    <dbReference type="NCBI Taxonomy" id="1628268"/>
    <lineage>
        <taxon>Eukaryota</taxon>
        <taxon>Sar</taxon>
        <taxon>Alveolata</taxon>
        <taxon>Dinophyceae</taxon>
        <taxon>Suessiales</taxon>
        <taxon>Symbiodiniaceae</taxon>
        <taxon>Symbiodinium</taxon>
    </lineage>
</organism>
<feature type="region of interest" description="Disordered" evidence="2">
    <location>
        <begin position="568"/>
        <end position="643"/>
    </location>
</feature>
<accession>A0A812IS26</accession>
<dbReference type="Proteomes" id="UP000601435">
    <property type="component" value="Unassembled WGS sequence"/>
</dbReference>
<dbReference type="InterPro" id="IPR036397">
    <property type="entry name" value="RNaseH_sf"/>
</dbReference>
<feature type="compositionally biased region" description="Polar residues" evidence="2">
    <location>
        <begin position="123"/>
        <end position="138"/>
    </location>
</feature>
<dbReference type="InterPro" id="IPR001584">
    <property type="entry name" value="Integrase_cat-core"/>
</dbReference>
<dbReference type="SUPFAM" id="SSF53098">
    <property type="entry name" value="Ribonuclease H-like"/>
    <property type="match status" value="1"/>
</dbReference>
<feature type="compositionally biased region" description="Basic and acidic residues" evidence="2">
    <location>
        <begin position="2015"/>
        <end position="2027"/>
    </location>
</feature>
<dbReference type="InterPro" id="IPR012337">
    <property type="entry name" value="RNaseH-like_sf"/>
</dbReference>
<evidence type="ECO:0000259" key="3">
    <source>
        <dbReference type="PROSITE" id="PS50994"/>
    </source>
</evidence>